<sequence>MILAFERNGGAGVCPIIGGKPQENTATVAAGLVIYTQEEEVAQLIIVYAAAAAGNTGRGRSCSVLIFCYTELPERYYIAALHFHAPELELELMVCVALALQQQTYAIIRRKSILIYTERQTKADLFIERALAEALIPAIRAGKSHNRKRVALHGGARGEKREAALNVVVACRRFNINELIQYESTELMVMALEAPIQFHKRTYTILKELIYAAEKLTYPIQGGFDETYPEQACVCLQRAEQNLVLEQEKVWWDAQQLGCRQIAHQLMHILAGGEALVCGRIYELETPILAQDDEFTALQRECYIPLKKVAQPKCITARIIIHEILEIFDAEEEDDFIEDFSAVLCVAEADEALIYPLEDADDLIYRVVLEDAEEEDCVILAQCGGFLGLIYGFAAGGYGEDDGDAQEWNRDEIPLFMDPADYVHILMCAALMYIPTREFMIQLIKHCMHTHQEPLLIATTTMIEQMQLIKHMMHTPQQPLIEQAVAVVALIYFGPALF</sequence>
<proteinExistence type="evidence at transcript level"/>
<protein>
    <submittedName>
        <fullName evidence="1">Early mitogen-activated factor 1</fullName>
    </submittedName>
</protein>
<gene>
    <name evidence="1" type="primary">EMAF-1</name>
</gene>
<reference evidence="1" key="1">
    <citation type="submission" date="1997-05" db="EMBL/GenBank/DDBJ databases">
        <title>A novel epithelial cell type-specific trans-activator associated with mitogen-activated transcription.</title>
        <authorList>
            <person name="Shue G."/>
            <person name="Walsh M.J."/>
        </authorList>
    </citation>
    <scope>NUCLEOTIDE SEQUENCE</scope>
    <source>
        <strain evidence="1">NAMRU</strain>
        <tissue evidence="1">Mammary gland</tissue>
    </source>
</reference>
<organism evidence="1">
    <name type="scientific">Mus musculus</name>
    <name type="common">Mouse</name>
    <dbReference type="NCBI Taxonomy" id="10090"/>
    <lineage>
        <taxon>Eukaryota</taxon>
        <taxon>Metazoa</taxon>
        <taxon>Chordata</taxon>
        <taxon>Craniata</taxon>
        <taxon>Vertebrata</taxon>
        <taxon>Euteleostomi</taxon>
        <taxon>Mammalia</taxon>
        <taxon>Eutheria</taxon>
        <taxon>Euarchontoglires</taxon>
        <taxon>Glires</taxon>
        <taxon>Rodentia</taxon>
        <taxon>Myomorpha</taxon>
        <taxon>Muroidea</taxon>
        <taxon>Muridae</taxon>
        <taxon>Murinae</taxon>
        <taxon>Mus</taxon>
        <taxon>Mus</taxon>
    </lineage>
</organism>
<dbReference type="AlphaFoldDB" id="O35603"/>
<reference evidence="1" key="2">
    <citation type="submission" date="1997-07" db="EMBL/GenBank/DDBJ databases">
        <title>A cell cycle-dependent DNA binding protein, associated with N-myc, is independent of overlapping E2F-mediated activity.</title>
        <authorList>
            <person name="Walsh M.J."/>
            <person name="LeLeiko N.S."/>
        </authorList>
    </citation>
    <scope>NUCLEOTIDE SEQUENCE</scope>
    <source>
        <strain evidence="1">NAMRU</strain>
        <tissue evidence="1">Mammary gland</tissue>
    </source>
</reference>
<dbReference type="EMBL" id="AF003088">
    <property type="protein sequence ID" value="AAB62241.1"/>
    <property type="molecule type" value="mRNA"/>
</dbReference>
<name>O35603_MOUSE</name>
<evidence type="ECO:0000313" key="1">
    <source>
        <dbReference type="EMBL" id="AAB62241.1"/>
    </source>
</evidence>
<feature type="non-terminal residue" evidence="1">
    <location>
        <position position="498"/>
    </location>
</feature>
<accession>O35603</accession>